<proteinExistence type="predicted"/>
<sequence>MLENNAMLNANERNLIKEQIATYRTNVMTFDELKEYFWIIQKNSLDEEIDSEWTDEELVKYLDVTIECSNSFDGVMP</sequence>
<accession>A0A6J5T5R8</accession>
<evidence type="ECO:0000313" key="1">
    <source>
        <dbReference type="EMBL" id="CAB4222566.1"/>
    </source>
</evidence>
<name>A0A6J5T5R8_9CAUD</name>
<gene>
    <name evidence="1" type="ORF">UFOVP1655_136</name>
</gene>
<dbReference type="EMBL" id="LR797523">
    <property type="protein sequence ID" value="CAB4222566.1"/>
    <property type="molecule type" value="Genomic_DNA"/>
</dbReference>
<organism evidence="1">
    <name type="scientific">uncultured Caudovirales phage</name>
    <dbReference type="NCBI Taxonomy" id="2100421"/>
    <lineage>
        <taxon>Viruses</taxon>
        <taxon>Duplodnaviria</taxon>
        <taxon>Heunggongvirae</taxon>
        <taxon>Uroviricota</taxon>
        <taxon>Caudoviricetes</taxon>
        <taxon>Peduoviridae</taxon>
        <taxon>Maltschvirus</taxon>
        <taxon>Maltschvirus maltsch</taxon>
    </lineage>
</organism>
<protein>
    <submittedName>
        <fullName evidence="1">Uncharacterized protein</fullName>
    </submittedName>
</protein>
<reference evidence="1" key="1">
    <citation type="submission" date="2020-05" db="EMBL/GenBank/DDBJ databases">
        <authorList>
            <person name="Chiriac C."/>
            <person name="Salcher M."/>
            <person name="Ghai R."/>
            <person name="Kavagutti S V."/>
        </authorList>
    </citation>
    <scope>NUCLEOTIDE SEQUENCE</scope>
</reference>